<evidence type="ECO:0000313" key="1">
    <source>
        <dbReference type="EMBL" id="PSJ39766.1"/>
    </source>
</evidence>
<dbReference type="AlphaFoldDB" id="A0A2P7QP78"/>
<dbReference type="EMBL" id="PXYI01000004">
    <property type="protein sequence ID" value="PSJ39766.1"/>
    <property type="molecule type" value="Genomic_DNA"/>
</dbReference>
<keyword evidence="2" id="KW-1185">Reference proteome</keyword>
<gene>
    <name evidence="1" type="ORF">C7I55_14410</name>
</gene>
<evidence type="ECO:0000313" key="2">
    <source>
        <dbReference type="Proteomes" id="UP000241167"/>
    </source>
</evidence>
<name>A0A2P7QP78_9SPHN</name>
<accession>A0A2P7QP78</accession>
<dbReference type="Proteomes" id="UP000241167">
    <property type="component" value="Unassembled WGS sequence"/>
</dbReference>
<reference evidence="1 2" key="1">
    <citation type="submission" date="2018-03" db="EMBL/GenBank/DDBJ databases">
        <title>The draft genome of Sphingosinicella sp. GL-C-18.</title>
        <authorList>
            <person name="Liu L."/>
            <person name="Li L."/>
            <person name="Liang L."/>
            <person name="Zhang X."/>
            <person name="Wang T."/>
        </authorList>
    </citation>
    <scope>NUCLEOTIDE SEQUENCE [LARGE SCALE GENOMIC DNA]</scope>
    <source>
        <strain evidence="1 2">GL-C-18</strain>
    </source>
</reference>
<protein>
    <submittedName>
        <fullName evidence="1">Uncharacterized protein</fullName>
    </submittedName>
</protein>
<organism evidence="1 2">
    <name type="scientific">Allosphingosinicella deserti</name>
    <dbReference type="NCBI Taxonomy" id="2116704"/>
    <lineage>
        <taxon>Bacteria</taxon>
        <taxon>Pseudomonadati</taxon>
        <taxon>Pseudomonadota</taxon>
        <taxon>Alphaproteobacteria</taxon>
        <taxon>Sphingomonadales</taxon>
        <taxon>Sphingomonadaceae</taxon>
        <taxon>Allosphingosinicella</taxon>
    </lineage>
</organism>
<sequence>MGRERTSAALGRIERALARIEANAGASRTPPPGAENVDTLRRNHLALRTKVEGAIGEIDRLLDTQGRG</sequence>
<proteinExistence type="predicted"/>
<comment type="caution">
    <text evidence="1">The sequence shown here is derived from an EMBL/GenBank/DDBJ whole genome shotgun (WGS) entry which is preliminary data.</text>
</comment>